<organism evidence="1 2">
    <name type="scientific">Vibrio amylolyticus</name>
    <dbReference type="NCBI Taxonomy" id="2847292"/>
    <lineage>
        <taxon>Bacteria</taxon>
        <taxon>Pseudomonadati</taxon>
        <taxon>Pseudomonadota</taxon>
        <taxon>Gammaproteobacteria</taxon>
        <taxon>Vibrionales</taxon>
        <taxon>Vibrionaceae</taxon>
        <taxon>Vibrio</taxon>
    </lineage>
</organism>
<evidence type="ECO:0000313" key="2">
    <source>
        <dbReference type="Proteomes" id="UP001139559"/>
    </source>
</evidence>
<dbReference type="Proteomes" id="UP001139559">
    <property type="component" value="Unassembled WGS sequence"/>
</dbReference>
<comment type="caution">
    <text evidence="1">The sequence shown here is derived from an EMBL/GenBank/DDBJ whole genome shotgun (WGS) entry which is preliminary data.</text>
</comment>
<evidence type="ECO:0000313" key="1">
    <source>
        <dbReference type="EMBL" id="MCK6261763.1"/>
    </source>
</evidence>
<keyword evidence="2" id="KW-1185">Reference proteome</keyword>
<sequence length="150" mass="15702">MKAQTISPPKYACCRLSFVLCFLVTPIEVVASIPLLGIQNDSALGVTGSYGTSLGKSAPSGYRGAYIEGSIGRYGQGLDVGIGEGLIAKMSYGASVSYKRISSSSSNFEKDDYLGIAGRFSMVGVLVKVGTYQGLDLDEQKVSFSVGVGF</sequence>
<reference evidence="1" key="1">
    <citation type="submission" date="2021-11" db="EMBL/GenBank/DDBJ databases">
        <title>Vibrio ZSDE26 sp. nov. and Vibrio ZSDZ34 sp. nov., isolated from coastal seawater in Qingdao.</title>
        <authorList>
            <person name="Zhang P."/>
        </authorList>
    </citation>
    <scope>NUCLEOTIDE SEQUENCE</scope>
    <source>
        <strain evidence="1">ZSDE26</strain>
    </source>
</reference>
<name>A0A9X1XHE6_9VIBR</name>
<proteinExistence type="predicted"/>
<accession>A0A9X1XHE6</accession>
<gene>
    <name evidence="1" type="ORF">KP803_00585</name>
</gene>
<dbReference type="RefSeq" id="WP_248006888.1">
    <property type="nucleotide sequence ID" value="NZ_JAJHVV010000001.1"/>
</dbReference>
<protein>
    <submittedName>
        <fullName evidence="1">Uncharacterized protein</fullName>
    </submittedName>
</protein>
<dbReference type="AlphaFoldDB" id="A0A9X1XHE6"/>
<dbReference type="EMBL" id="JAJHVV010000001">
    <property type="protein sequence ID" value="MCK6261763.1"/>
    <property type="molecule type" value="Genomic_DNA"/>
</dbReference>